<organism evidence="2">
    <name type="scientific">Cupriavidus necator</name>
    <name type="common">Alcaligenes eutrophus</name>
    <name type="synonym">Ralstonia eutropha</name>
    <dbReference type="NCBI Taxonomy" id="106590"/>
    <lineage>
        <taxon>Bacteria</taxon>
        <taxon>Pseudomonadati</taxon>
        <taxon>Pseudomonadota</taxon>
        <taxon>Betaproteobacteria</taxon>
        <taxon>Burkholderiales</taxon>
        <taxon>Burkholderiaceae</taxon>
        <taxon>Cupriavidus</taxon>
    </lineage>
</organism>
<dbReference type="RefSeq" id="WP_340528044.1">
    <property type="nucleotide sequence ID" value="NZ_FMSH01000398.1"/>
</dbReference>
<sequence>MDPWIELDDDALRQYIDAKAVFEAWESARARAAEVRGGMLWRTTKGREYLIRTGVDNKQKSLGARSEKTEDMYSRFITRKGAAEARLKTLTDELDRHRRLNRAVHVGRAPDILVAILHVMTRLNIADHFIVIGTHALYAYEAAAGVRLQERALATRDVDRLWDTRKRLLLASRMKNLDLSMLDVLRKVDSTFEIRDDQLFTAVNAKGFEVDILRREAADLDPHPLQLTDDEDDLWAVQARRANVLLGSPPFSAPIVSVTGRMARMTTISPTAFVDFKRWMASTADRDPLKVSRDRLQASIVEELANRFQLGV</sequence>
<dbReference type="AlphaFoldDB" id="A0A1K0ILX7"/>
<proteinExistence type="predicted"/>
<evidence type="ECO:0000313" key="2">
    <source>
        <dbReference type="EMBL" id="SCU86346.1"/>
    </source>
</evidence>
<reference evidence="2" key="1">
    <citation type="submission" date="2016-09" db="EMBL/GenBank/DDBJ databases">
        <authorList>
            <person name="Capua I."/>
            <person name="De Benedictis P."/>
            <person name="Joannis T."/>
            <person name="Lombin L.H."/>
            <person name="Cattoli G."/>
        </authorList>
    </citation>
    <scope>NUCLEOTIDE SEQUENCE</scope>
    <source>
        <strain evidence="2">B9</strain>
    </source>
</reference>
<dbReference type="EMBL" id="FMSH01000398">
    <property type="protein sequence ID" value="SCU86346.1"/>
    <property type="molecule type" value="Genomic_DNA"/>
</dbReference>
<feature type="domain" description="Nucleotidyltransferase-like" evidence="1">
    <location>
        <begin position="114"/>
        <end position="307"/>
    </location>
</feature>
<accession>A0A1K0ILX7</accession>
<name>A0A1K0ILX7_CUPNE</name>
<dbReference type="InterPro" id="IPR058575">
    <property type="entry name" value="NTP_transf_8_dom"/>
</dbReference>
<dbReference type="Pfam" id="PF12281">
    <property type="entry name" value="NTP_transf_8"/>
    <property type="match status" value="1"/>
</dbReference>
<evidence type="ECO:0000259" key="1">
    <source>
        <dbReference type="Pfam" id="PF12281"/>
    </source>
</evidence>
<protein>
    <recommendedName>
        <fullName evidence="1">Nucleotidyltransferase-like domain-containing protein</fullName>
    </recommendedName>
</protein>
<gene>
    <name evidence="2" type="ORF">CNECB9_4570006</name>
</gene>